<feature type="compositionally biased region" description="Polar residues" evidence="3">
    <location>
        <begin position="60"/>
        <end position="69"/>
    </location>
</feature>
<reference evidence="5" key="1">
    <citation type="journal article" date="2020" name="Front. Microbiol.">
        <title>Gene regulatory networks of Penicillium echinulatum 2HH and Penicillium oxalicum 114-2 inferred by a computational biology approach.</title>
        <authorList>
            <person name="Lenz A.R."/>
            <person name="Galan-Vasquez E."/>
            <person name="Balbinot E."/>
            <person name="De Abreu F.P."/>
            <person name="De Oliveira N.S."/>
            <person name="Da Rosa L.O."/>
            <person name="De Avila E Silva S."/>
            <person name="Camassola M."/>
            <person name="Dillon A.J.P."/>
            <person name="Perez-Rueda E."/>
        </authorList>
    </citation>
    <scope>NUCLEOTIDE SEQUENCE</scope>
    <source>
        <strain evidence="5">S1M29</strain>
    </source>
</reference>
<feature type="compositionally biased region" description="Low complexity" evidence="3">
    <location>
        <begin position="223"/>
        <end position="236"/>
    </location>
</feature>
<sequence>MAEEVQLGSIQERIAALKRSQAGGGAAVTQPSSFLQPSIERNNSSVNGCLSYNVKASAPQPASNPTPSTRPEVRPKKIPPPLPTRSRTDPPPSGRPARPDLPARPEAPGRILPSALPEARPTLPPRPITDPARKQSQGSVVSDSSSCRGVTGVRHAPSRTSLRSNDTTRIKAPAWGETTLPVLPPKRPQEELKPLPRAESSSSSNSMVSGLSSKISALRGKVSKTSSSTSSSSSSAPQPPSTRPSAAERHSNEPNGEDEEYRPTLPARRLPPSSSPDNIEHARQAGFGGLNRSTGSPPALGDRPSVNGGLNGGPPPVPHGSRPSAYSPPNPSPPVPSGTGTVTNIDNPRTFNELISSGSVLVDFYATYCGPCKQVAPKIRELADAYQNVRFLQVDIEVMKSLARQYEVRAMPTFILMQDGEEEKRILGTNVREIEQWLKITPGAPEAPTHGLVRNANRAQVFADLTASGSVLVDFYATYCGPCKEVAPKIGDLSQKYPNVRFVQVDIELAKAIAAQYQITAMPTFVLMRNGREDHRIVGPNVWHLEQWLQTQPA</sequence>
<feature type="domain" description="Thioredoxin" evidence="4">
    <location>
        <begin position="324"/>
        <end position="443"/>
    </location>
</feature>
<keyword evidence="2" id="KW-1015">Disulfide bond</keyword>
<accession>A0A8J8W7U1</accession>
<feature type="compositionally biased region" description="Pro residues" evidence="3">
    <location>
        <begin position="78"/>
        <end position="94"/>
    </location>
</feature>
<protein>
    <submittedName>
        <fullName evidence="5">Thioredoxin H-type 1</fullName>
    </submittedName>
</protein>
<feature type="compositionally biased region" description="Basic and acidic residues" evidence="3">
    <location>
        <begin position="187"/>
        <end position="196"/>
    </location>
</feature>
<dbReference type="InterPro" id="IPR036249">
    <property type="entry name" value="Thioredoxin-like_sf"/>
</dbReference>
<feature type="compositionally biased region" description="Polar residues" evidence="3">
    <location>
        <begin position="29"/>
        <end position="50"/>
    </location>
</feature>
<dbReference type="PROSITE" id="PS00194">
    <property type="entry name" value="THIOREDOXIN_1"/>
    <property type="match status" value="2"/>
</dbReference>
<proteinExistence type="inferred from homology"/>
<dbReference type="OrthoDB" id="19690at2759"/>
<feature type="compositionally biased region" description="Low complexity" evidence="3">
    <location>
        <begin position="200"/>
        <end position="213"/>
    </location>
</feature>
<feature type="compositionally biased region" description="Pro residues" evidence="3">
    <location>
        <begin position="326"/>
        <end position="336"/>
    </location>
</feature>
<evidence type="ECO:0000259" key="4">
    <source>
        <dbReference type="PROSITE" id="PS51352"/>
    </source>
</evidence>
<dbReference type="CDD" id="cd02947">
    <property type="entry name" value="TRX_family"/>
    <property type="match status" value="2"/>
</dbReference>
<comment type="caution">
    <text evidence="5">The sequence shown here is derived from an EMBL/GenBank/DDBJ whole genome shotgun (WGS) entry which is preliminary data.</text>
</comment>
<feature type="domain" description="Thioredoxin" evidence="4">
    <location>
        <begin position="444"/>
        <end position="554"/>
    </location>
</feature>
<feature type="region of interest" description="Disordered" evidence="3">
    <location>
        <begin position="20"/>
        <end position="346"/>
    </location>
</feature>
<keyword evidence="6" id="KW-1185">Reference proteome</keyword>
<comment type="similarity">
    <text evidence="1">Belongs to the thioredoxin family.</text>
</comment>
<feature type="compositionally biased region" description="Low complexity" evidence="3">
    <location>
        <begin position="135"/>
        <end position="146"/>
    </location>
</feature>
<dbReference type="Pfam" id="PF00085">
    <property type="entry name" value="Thioredoxin"/>
    <property type="match status" value="2"/>
</dbReference>
<evidence type="ECO:0000256" key="1">
    <source>
        <dbReference type="ARBA" id="ARBA00008987"/>
    </source>
</evidence>
<organism evidence="5 6">
    <name type="scientific">Penicillium ucsense</name>
    <dbReference type="NCBI Taxonomy" id="2839758"/>
    <lineage>
        <taxon>Eukaryota</taxon>
        <taxon>Fungi</taxon>
        <taxon>Dikarya</taxon>
        <taxon>Ascomycota</taxon>
        <taxon>Pezizomycotina</taxon>
        <taxon>Eurotiomycetes</taxon>
        <taxon>Eurotiomycetidae</taxon>
        <taxon>Eurotiales</taxon>
        <taxon>Aspergillaceae</taxon>
        <taxon>Penicillium</taxon>
    </lineage>
</organism>
<dbReference type="AlphaFoldDB" id="A0A8J8W7U1"/>
<dbReference type="EMBL" id="WIWV01000013">
    <property type="protein sequence ID" value="KAF7718591.1"/>
    <property type="molecule type" value="Genomic_DNA"/>
</dbReference>
<evidence type="ECO:0000256" key="2">
    <source>
        <dbReference type="ARBA" id="ARBA00023157"/>
    </source>
</evidence>
<dbReference type="PANTHER" id="PTHR46115">
    <property type="entry name" value="THIOREDOXIN-LIKE PROTEIN 1"/>
    <property type="match status" value="1"/>
</dbReference>
<dbReference type="Proteomes" id="UP000631181">
    <property type="component" value="Unassembled WGS sequence"/>
</dbReference>
<dbReference type="SUPFAM" id="SSF52833">
    <property type="entry name" value="Thioredoxin-like"/>
    <property type="match status" value="2"/>
</dbReference>
<dbReference type="Gene3D" id="3.40.30.10">
    <property type="entry name" value="Glutaredoxin"/>
    <property type="match status" value="2"/>
</dbReference>
<feature type="compositionally biased region" description="Polar residues" evidence="3">
    <location>
        <begin position="158"/>
        <end position="167"/>
    </location>
</feature>
<feature type="compositionally biased region" description="Low complexity" evidence="3">
    <location>
        <begin position="263"/>
        <end position="276"/>
    </location>
</feature>
<evidence type="ECO:0000256" key="3">
    <source>
        <dbReference type="SAM" id="MobiDB-lite"/>
    </source>
</evidence>
<dbReference type="InterPro" id="IPR017937">
    <property type="entry name" value="Thioredoxin_CS"/>
</dbReference>
<name>A0A8J8W7U1_9EURO</name>
<dbReference type="InterPro" id="IPR013766">
    <property type="entry name" value="Thioredoxin_domain"/>
</dbReference>
<gene>
    <name evidence="5" type="ORF">PECM_001451</name>
</gene>
<evidence type="ECO:0000313" key="5">
    <source>
        <dbReference type="EMBL" id="KAF7718591.1"/>
    </source>
</evidence>
<dbReference type="PROSITE" id="PS51352">
    <property type="entry name" value="THIOREDOXIN_2"/>
    <property type="match status" value="2"/>
</dbReference>
<evidence type="ECO:0000313" key="6">
    <source>
        <dbReference type="Proteomes" id="UP000631181"/>
    </source>
</evidence>